<feature type="signal peptide" evidence="1">
    <location>
        <begin position="1"/>
        <end position="19"/>
    </location>
</feature>
<dbReference type="Proteomes" id="UP000824469">
    <property type="component" value="Unassembled WGS sequence"/>
</dbReference>
<protein>
    <recommendedName>
        <fullName evidence="4">CASP-like protein</fullName>
    </recommendedName>
</protein>
<evidence type="ECO:0000313" key="2">
    <source>
        <dbReference type="EMBL" id="KAH9311846.1"/>
    </source>
</evidence>
<feature type="chain" id="PRO_5041454952" description="CASP-like protein" evidence="1">
    <location>
        <begin position="20"/>
        <end position="106"/>
    </location>
</feature>
<name>A0AA38FWZ8_TAXCH</name>
<feature type="non-terminal residue" evidence="2">
    <location>
        <position position="106"/>
    </location>
</feature>
<dbReference type="InterPro" id="IPR052222">
    <property type="entry name" value="DESIGUAL"/>
</dbReference>
<dbReference type="OMA" id="FICWYFL"/>
<evidence type="ECO:0008006" key="4">
    <source>
        <dbReference type="Google" id="ProtNLM"/>
    </source>
</evidence>
<keyword evidence="3" id="KW-1185">Reference proteome</keyword>
<proteinExistence type="predicted"/>
<dbReference type="EMBL" id="JAHRHJ020000006">
    <property type="protein sequence ID" value="KAH9311846.1"/>
    <property type="molecule type" value="Genomic_DNA"/>
</dbReference>
<reference evidence="2 3" key="1">
    <citation type="journal article" date="2021" name="Nat. Plants">
        <title>The Taxus genome provides insights into paclitaxel biosynthesis.</title>
        <authorList>
            <person name="Xiong X."/>
            <person name="Gou J."/>
            <person name="Liao Q."/>
            <person name="Li Y."/>
            <person name="Zhou Q."/>
            <person name="Bi G."/>
            <person name="Li C."/>
            <person name="Du R."/>
            <person name="Wang X."/>
            <person name="Sun T."/>
            <person name="Guo L."/>
            <person name="Liang H."/>
            <person name="Lu P."/>
            <person name="Wu Y."/>
            <person name="Zhang Z."/>
            <person name="Ro D.K."/>
            <person name="Shang Y."/>
            <person name="Huang S."/>
            <person name="Yan J."/>
        </authorList>
    </citation>
    <scope>NUCLEOTIDE SEQUENCE [LARGE SCALE GENOMIC DNA]</scope>
    <source>
        <strain evidence="2">Ta-2019</strain>
    </source>
</reference>
<accession>A0AA38FWZ8</accession>
<dbReference type="AlphaFoldDB" id="A0AA38FWZ8"/>
<sequence length="106" mass="11473">MEKPSKVLLVALFIIYTCALGLAVAAERRRSTGRQVPDKYDDTTYCVYDSDVASGYGVGALLFLLTSQALVMGVTRLTFIIAEACLVGGAVRNAYHTKYRGVFGVD</sequence>
<dbReference type="PANTHER" id="PTHR31769">
    <property type="entry name" value="OS07G0462200 PROTEIN-RELATED"/>
    <property type="match status" value="1"/>
</dbReference>
<keyword evidence="1" id="KW-0732">Signal</keyword>
<evidence type="ECO:0000256" key="1">
    <source>
        <dbReference type="SAM" id="SignalP"/>
    </source>
</evidence>
<evidence type="ECO:0000313" key="3">
    <source>
        <dbReference type="Proteomes" id="UP000824469"/>
    </source>
</evidence>
<organism evidence="2 3">
    <name type="scientific">Taxus chinensis</name>
    <name type="common">Chinese yew</name>
    <name type="synonym">Taxus wallichiana var. chinensis</name>
    <dbReference type="NCBI Taxonomy" id="29808"/>
    <lineage>
        <taxon>Eukaryota</taxon>
        <taxon>Viridiplantae</taxon>
        <taxon>Streptophyta</taxon>
        <taxon>Embryophyta</taxon>
        <taxon>Tracheophyta</taxon>
        <taxon>Spermatophyta</taxon>
        <taxon>Pinopsida</taxon>
        <taxon>Pinidae</taxon>
        <taxon>Conifers II</taxon>
        <taxon>Cupressales</taxon>
        <taxon>Taxaceae</taxon>
        <taxon>Taxus</taxon>
    </lineage>
</organism>
<comment type="caution">
    <text evidence="2">The sequence shown here is derived from an EMBL/GenBank/DDBJ whole genome shotgun (WGS) entry which is preliminary data.</text>
</comment>
<gene>
    <name evidence="2" type="ORF">KI387_026881</name>
</gene>